<name>A0A914YF65_9BILA</name>
<dbReference type="PANTHER" id="PTHR16266:SF17">
    <property type="entry name" value="BRWD3"/>
    <property type="match status" value="1"/>
</dbReference>
<organism evidence="4 5">
    <name type="scientific">Panagrolaimus superbus</name>
    <dbReference type="NCBI Taxonomy" id="310955"/>
    <lineage>
        <taxon>Eukaryota</taxon>
        <taxon>Metazoa</taxon>
        <taxon>Ecdysozoa</taxon>
        <taxon>Nematoda</taxon>
        <taxon>Chromadorea</taxon>
        <taxon>Rhabditida</taxon>
        <taxon>Tylenchina</taxon>
        <taxon>Panagrolaimomorpha</taxon>
        <taxon>Panagrolaimoidea</taxon>
        <taxon>Panagrolaimidae</taxon>
        <taxon>Panagrolaimus</taxon>
    </lineage>
</organism>
<dbReference type="GO" id="GO:0008360">
    <property type="term" value="P:regulation of cell shape"/>
    <property type="evidence" value="ECO:0007669"/>
    <property type="project" value="TreeGrafter"/>
</dbReference>
<dbReference type="Proteomes" id="UP000887577">
    <property type="component" value="Unplaced"/>
</dbReference>
<reference evidence="5" key="1">
    <citation type="submission" date="2022-11" db="UniProtKB">
        <authorList>
            <consortium name="WormBaseParasite"/>
        </authorList>
    </citation>
    <scope>IDENTIFICATION</scope>
</reference>
<proteinExistence type="predicted"/>
<dbReference type="InterPro" id="IPR001680">
    <property type="entry name" value="WD40_rpt"/>
</dbReference>
<dbReference type="SMART" id="SM00320">
    <property type="entry name" value="WD40"/>
    <property type="match status" value="2"/>
</dbReference>
<dbReference type="PANTHER" id="PTHR16266">
    <property type="entry name" value="WD REPEAT DOMAIN 9"/>
    <property type="match status" value="1"/>
</dbReference>
<dbReference type="Gene3D" id="2.130.10.10">
    <property type="entry name" value="YVTN repeat-like/Quinoprotein amine dehydrogenase"/>
    <property type="match status" value="1"/>
</dbReference>
<keyword evidence="2" id="KW-0677">Repeat</keyword>
<keyword evidence="4" id="KW-1185">Reference proteome</keyword>
<evidence type="ECO:0000256" key="3">
    <source>
        <dbReference type="PROSITE-ProRule" id="PRU00221"/>
    </source>
</evidence>
<dbReference type="AlphaFoldDB" id="A0A914YF65"/>
<dbReference type="GO" id="GO:0005634">
    <property type="term" value="C:nucleus"/>
    <property type="evidence" value="ECO:0007669"/>
    <property type="project" value="TreeGrafter"/>
</dbReference>
<protein>
    <submittedName>
        <fullName evidence="5">Uncharacterized protein</fullName>
    </submittedName>
</protein>
<dbReference type="WBParaSite" id="PSU_v2.g18928.t1">
    <property type="protein sequence ID" value="PSU_v2.g18928.t1"/>
    <property type="gene ID" value="PSU_v2.g18928"/>
</dbReference>
<accession>A0A914YF65</accession>
<dbReference type="InterPro" id="IPR015943">
    <property type="entry name" value="WD40/YVTN_repeat-like_dom_sf"/>
</dbReference>
<dbReference type="SUPFAM" id="SSF50978">
    <property type="entry name" value="WD40 repeat-like"/>
    <property type="match status" value="1"/>
</dbReference>
<dbReference type="Pfam" id="PF00400">
    <property type="entry name" value="WD40"/>
    <property type="match status" value="2"/>
</dbReference>
<dbReference type="PROSITE" id="PS00678">
    <property type="entry name" value="WD_REPEATS_1"/>
    <property type="match status" value="1"/>
</dbReference>
<dbReference type="GO" id="GO:0007010">
    <property type="term" value="P:cytoskeleton organization"/>
    <property type="evidence" value="ECO:0007669"/>
    <property type="project" value="TreeGrafter"/>
</dbReference>
<evidence type="ECO:0000256" key="1">
    <source>
        <dbReference type="ARBA" id="ARBA00022574"/>
    </source>
</evidence>
<dbReference type="InterPro" id="IPR052060">
    <property type="entry name" value="Bromo_WD_repeat"/>
</dbReference>
<dbReference type="PROSITE" id="PS50082">
    <property type="entry name" value="WD_REPEATS_2"/>
    <property type="match status" value="2"/>
</dbReference>
<feature type="repeat" description="WD" evidence="3">
    <location>
        <begin position="230"/>
        <end position="271"/>
    </location>
</feature>
<dbReference type="InterPro" id="IPR019775">
    <property type="entry name" value="WD40_repeat_CS"/>
</dbReference>
<evidence type="ECO:0000256" key="2">
    <source>
        <dbReference type="ARBA" id="ARBA00022737"/>
    </source>
</evidence>
<evidence type="ECO:0000313" key="5">
    <source>
        <dbReference type="WBParaSite" id="PSU_v2.g18928.t1"/>
    </source>
</evidence>
<evidence type="ECO:0000313" key="4">
    <source>
        <dbReference type="Proteomes" id="UP000887577"/>
    </source>
</evidence>
<feature type="repeat" description="WD" evidence="3">
    <location>
        <begin position="188"/>
        <end position="223"/>
    </location>
</feature>
<dbReference type="InterPro" id="IPR036322">
    <property type="entry name" value="WD40_repeat_dom_sf"/>
</dbReference>
<dbReference type="PROSITE" id="PS50294">
    <property type="entry name" value="WD_REPEATS_REGION"/>
    <property type="match status" value="2"/>
</dbReference>
<dbReference type="GO" id="GO:0006357">
    <property type="term" value="P:regulation of transcription by RNA polymerase II"/>
    <property type="evidence" value="ECO:0007669"/>
    <property type="project" value="TreeGrafter"/>
</dbReference>
<sequence>MDVSEPLPSTSTALNNINLPNAFDRTTLSEVILSVHNFLEHLNCGETTRVLRDEINRQQILAPRHDLLEDRMEAETFEHFAQTHENTADLIPLIEKLNDISQKRFTNGNQPSIVRLSAHPPYSLTCADAKPGPPQIPPVPVIPTLNPLRLNSFRTKDRLQTIQFGGNVPSQMILSKKILTDYKRHTRMMGHKSPIYCITFDRTGKYIITGADDNLIKVWDAQSCILRYTFRGHSAEICDLAVAHENTLLASGSNDKTVRVWCMQKGTPTNVFKQHTGQISTVCFPAFFQGGIRYLVSGLF</sequence>
<keyword evidence="1 3" id="KW-0853">WD repeat</keyword>